<keyword evidence="4" id="KW-0564">Palmitate</keyword>
<dbReference type="InterPro" id="IPR006059">
    <property type="entry name" value="SBP"/>
</dbReference>
<evidence type="ECO:0000313" key="9">
    <source>
        <dbReference type="Proteomes" id="UP001596989"/>
    </source>
</evidence>
<feature type="signal peptide" evidence="7">
    <location>
        <begin position="1"/>
        <end position="19"/>
    </location>
</feature>
<dbReference type="PANTHER" id="PTHR43649:SF33">
    <property type="entry name" value="POLYGALACTURONAN_RHAMNOGALACTURONAN-BINDING PROTEIN YTCQ"/>
    <property type="match status" value="1"/>
</dbReference>
<dbReference type="InterPro" id="IPR050490">
    <property type="entry name" value="Bact_solute-bd_prot1"/>
</dbReference>
<reference evidence="9" key="1">
    <citation type="journal article" date="2019" name="Int. J. Syst. Evol. Microbiol.">
        <title>The Global Catalogue of Microorganisms (GCM) 10K type strain sequencing project: providing services to taxonomists for standard genome sequencing and annotation.</title>
        <authorList>
            <consortium name="The Broad Institute Genomics Platform"/>
            <consortium name="The Broad Institute Genome Sequencing Center for Infectious Disease"/>
            <person name="Wu L."/>
            <person name="Ma J."/>
        </authorList>
    </citation>
    <scope>NUCLEOTIDE SEQUENCE [LARGE SCALE GENOMIC DNA]</scope>
    <source>
        <strain evidence="9">CCUG 59129</strain>
    </source>
</reference>
<dbReference type="PROSITE" id="PS51257">
    <property type="entry name" value="PROKAR_LIPOPROTEIN"/>
    <property type="match status" value="1"/>
</dbReference>
<evidence type="ECO:0000256" key="7">
    <source>
        <dbReference type="SAM" id="SignalP"/>
    </source>
</evidence>
<proteinExistence type="predicted"/>
<evidence type="ECO:0000256" key="3">
    <source>
        <dbReference type="ARBA" id="ARBA00023136"/>
    </source>
</evidence>
<keyword evidence="5" id="KW-0449">Lipoprotein</keyword>
<dbReference type="Proteomes" id="UP001596989">
    <property type="component" value="Unassembled WGS sequence"/>
</dbReference>
<gene>
    <name evidence="8" type="ORF">ACFQ2I_10470</name>
</gene>
<dbReference type="EMBL" id="JBHTJZ010000011">
    <property type="protein sequence ID" value="MFD0959814.1"/>
    <property type="molecule type" value="Genomic_DNA"/>
</dbReference>
<evidence type="ECO:0000256" key="5">
    <source>
        <dbReference type="ARBA" id="ARBA00023288"/>
    </source>
</evidence>
<keyword evidence="1" id="KW-1003">Cell membrane</keyword>
<name>A0ABW3HQQ9_9BACL</name>
<comment type="caution">
    <text evidence="8">The sequence shown here is derived from an EMBL/GenBank/DDBJ whole genome shotgun (WGS) entry which is preliminary data.</text>
</comment>
<dbReference type="Pfam" id="PF01547">
    <property type="entry name" value="SBP_bac_1"/>
    <property type="match status" value="1"/>
</dbReference>
<organism evidence="8 9">
    <name type="scientific">Paenibacillus chungangensis</name>
    <dbReference type="NCBI Taxonomy" id="696535"/>
    <lineage>
        <taxon>Bacteria</taxon>
        <taxon>Bacillati</taxon>
        <taxon>Bacillota</taxon>
        <taxon>Bacilli</taxon>
        <taxon>Bacillales</taxon>
        <taxon>Paenibacillaceae</taxon>
        <taxon>Paenibacillus</taxon>
    </lineage>
</organism>
<accession>A0ABW3HQQ9</accession>
<evidence type="ECO:0000313" key="8">
    <source>
        <dbReference type="EMBL" id="MFD0959814.1"/>
    </source>
</evidence>
<evidence type="ECO:0000256" key="2">
    <source>
        <dbReference type="ARBA" id="ARBA00022729"/>
    </source>
</evidence>
<dbReference type="PANTHER" id="PTHR43649">
    <property type="entry name" value="ARABINOSE-BINDING PROTEIN-RELATED"/>
    <property type="match status" value="1"/>
</dbReference>
<keyword evidence="3" id="KW-0472">Membrane</keyword>
<feature type="chain" id="PRO_5045654378" evidence="7">
    <location>
        <begin position="20"/>
        <end position="522"/>
    </location>
</feature>
<keyword evidence="9" id="KW-1185">Reference proteome</keyword>
<evidence type="ECO:0000256" key="1">
    <source>
        <dbReference type="ARBA" id="ARBA00022475"/>
    </source>
</evidence>
<dbReference type="RefSeq" id="WP_377564078.1">
    <property type="nucleotide sequence ID" value="NZ_JBHTJZ010000011.1"/>
</dbReference>
<evidence type="ECO:0000256" key="6">
    <source>
        <dbReference type="SAM" id="MobiDB-lite"/>
    </source>
</evidence>
<evidence type="ECO:0000256" key="4">
    <source>
        <dbReference type="ARBA" id="ARBA00023139"/>
    </source>
</evidence>
<sequence>MKKTMKMALASVMLGSALAGCSSGGNDPAVSEKPAGQTQGNASSEGGKENGSAAKEKNSFTMLVESHPNWPYDKEWVIWDLIEENTGASFEVTTPSGKLDDTINLTISSGTMPDVMFMGNRDMANKYGQQGALVNILDYTDRMPNFAKWLEQYPEVAQSQLAADGKMYMFPNEGFGETNRQIWIHRDDVFQKHGLKSPETFDELLEVLRALKKEYPDSYPFTFRFGPNLGILKNLAAHFGIHDTYYMDNGEIKYGPIEDNYKKMLEYLSTMYKEGLIPPDWLTVDTKKWQDMLSTNKAFVTVDYIGRVDFFNLAMRAEMPEYTMKFMAPPIGLPDGEALNYNGHVVNSGLTVASTSKKIESFMKVMDFFYSEEGRVMSSWGKEGETFKSESGQKQFLGDYKEITELRKSTGLATNGTYTWIDYDAHLSLASDELKGAYEGARQYDAPYRPKAELNEQELEVNTTVGEQIQKYQQENVTKFILGDKDFSEWEGYVEGLKKLGLEQMMDIQKAAFERAKNVSLK</sequence>
<keyword evidence="2 7" id="KW-0732">Signal</keyword>
<dbReference type="Gene3D" id="3.40.190.10">
    <property type="entry name" value="Periplasmic binding protein-like II"/>
    <property type="match status" value="2"/>
</dbReference>
<protein>
    <submittedName>
        <fullName evidence="8">Extracellular solute-binding protein</fullName>
    </submittedName>
</protein>
<feature type="region of interest" description="Disordered" evidence="6">
    <location>
        <begin position="21"/>
        <end position="54"/>
    </location>
</feature>
<dbReference type="SUPFAM" id="SSF53850">
    <property type="entry name" value="Periplasmic binding protein-like II"/>
    <property type="match status" value="1"/>
</dbReference>